<accession>A0AAV5JFK3</accession>
<dbReference type="InterPro" id="IPR055357">
    <property type="entry name" value="LRR_At1g61320_AtMIF1"/>
</dbReference>
<evidence type="ECO:0000313" key="4">
    <source>
        <dbReference type="Proteomes" id="UP001054252"/>
    </source>
</evidence>
<dbReference type="InterPro" id="IPR053781">
    <property type="entry name" value="F-box_AtFBL13-like"/>
</dbReference>
<dbReference type="EMBL" id="BPVZ01000031">
    <property type="protein sequence ID" value="GKV10147.1"/>
    <property type="molecule type" value="Genomic_DNA"/>
</dbReference>
<dbReference type="InterPro" id="IPR036047">
    <property type="entry name" value="F-box-like_dom_sf"/>
</dbReference>
<dbReference type="CDD" id="cd22160">
    <property type="entry name" value="F-box_AtFBL13-like"/>
    <property type="match status" value="1"/>
</dbReference>
<dbReference type="PANTHER" id="PTHR31900:SF32">
    <property type="entry name" value="F-BOX_RNI_FBD-LIKE DOMAIN PROTEIN"/>
    <property type="match status" value="1"/>
</dbReference>
<dbReference type="Pfam" id="PF23622">
    <property type="entry name" value="LRR_At1g61320_AtMIF1"/>
    <property type="match status" value="1"/>
</dbReference>
<dbReference type="AlphaFoldDB" id="A0AAV5JFK3"/>
<comment type="caution">
    <text evidence="3">The sequence shown here is derived from an EMBL/GenBank/DDBJ whole genome shotgun (WGS) entry which is preliminary data.</text>
</comment>
<dbReference type="SUPFAM" id="SSF81383">
    <property type="entry name" value="F-box domain"/>
    <property type="match status" value="1"/>
</dbReference>
<evidence type="ECO:0000259" key="1">
    <source>
        <dbReference type="Pfam" id="PF00646"/>
    </source>
</evidence>
<dbReference type="PANTHER" id="PTHR31900">
    <property type="entry name" value="F-BOX/RNI SUPERFAMILY PROTEIN-RELATED"/>
    <property type="match status" value="1"/>
</dbReference>
<evidence type="ECO:0008006" key="5">
    <source>
        <dbReference type="Google" id="ProtNLM"/>
    </source>
</evidence>
<feature type="domain" description="F-box" evidence="1">
    <location>
        <begin position="38"/>
        <end position="73"/>
    </location>
</feature>
<protein>
    <recommendedName>
        <fullName evidence="5">F-box domain-containing protein</fullName>
    </recommendedName>
</protein>
<dbReference type="InterPro" id="IPR001810">
    <property type="entry name" value="F-box_dom"/>
</dbReference>
<proteinExistence type="predicted"/>
<gene>
    <name evidence="3" type="ORF">SLEP1_g21554</name>
</gene>
<dbReference type="Pfam" id="PF00646">
    <property type="entry name" value="F-box"/>
    <property type="match status" value="1"/>
</dbReference>
<organism evidence="3 4">
    <name type="scientific">Rubroshorea leprosula</name>
    <dbReference type="NCBI Taxonomy" id="152421"/>
    <lineage>
        <taxon>Eukaryota</taxon>
        <taxon>Viridiplantae</taxon>
        <taxon>Streptophyta</taxon>
        <taxon>Embryophyta</taxon>
        <taxon>Tracheophyta</taxon>
        <taxon>Spermatophyta</taxon>
        <taxon>Magnoliopsida</taxon>
        <taxon>eudicotyledons</taxon>
        <taxon>Gunneridae</taxon>
        <taxon>Pentapetalae</taxon>
        <taxon>rosids</taxon>
        <taxon>malvids</taxon>
        <taxon>Malvales</taxon>
        <taxon>Dipterocarpaceae</taxon>
        <taxon>Rubroshorea</taxon>
    </lineage>
</organism>
<dbReference type="InterPro" id="IPR032675">
    <property type="entry name" value="LRR_dom_sf"/>
</dbReference>
<evidence type="ECO:0000259" key="2">
    <source>
        <dbReference type="Pfam" id="PF23622"/>
    </source>
</evidence>
<sequence>MEEGMEEGSNCPNNSAEDAPYCPTWLKGRAESLEHDRISALPDSVIHYILSFLPTMDSIKTSVLSKTWVKLWSFVPNLSVHVLDLDHPDKLFRIIHGTLIFYSSTKIKKFLLHFDYHRLVEEIPKSNMDSHIDLWVRFATERNAEELCLEFGSENDLIVIANDSENGDMAKEKGHDRYTMPQFLYDYSSMTKLSSTGCDYMPKGQVSWRHLKVLTTGKAVLTNDNLQRILSGSPMLEGLKLCDCWDITSVDVSLSGSLKKLVIDGVCDPSAFGWIEEYTMVEISGPNLKSLEILGSWQETKCRLLNVSSLMDAHVNFVSYSKGIFEFDEFAETALSMADYRGLLSPLINGDWKCLTLYIRNVKEFVLPGVAFLLQNSPKLEKVVVDTENVIYDIHNHISIHPTGDDFWTLQERSFGCLLQHLKTIEFVDLVWGKYDYDGYLLGAFMQFLLRNARVLEKMAVHYSPWAFLVDDAYDSDEAARILLSFPRASPHAVILVSASPMILSPASTSCRGFAIQMSLELKPQEYCHHIALLLSTV</sequence>
<dbReference type="InterPro" id="IPR050232">
    <property type="entry name" value="FBL13/AtMIF1-like"/>
</dbReference>
<dbReference type="Proteomes" id="UP001054252">
    <property type="component" value="Unassembled WGS sequence"/>
</dbReference>
<evidence type="ECO:0000313" key="3">
    <source>
        <dbReference type="EMBL" id="GKV10147.1"/>
    </source>
</evidence>
<feature type="domain" description="At1g61320/AtMIF1 LRR" evidence="2">
    <location>
        <begin position="176"/>
        <end position="416"/>
    </location>
</feature>
<dbReference type="Gene3D" id="3.80.10.10">
    <property type="entry name" value="Ribonuclease Inhibitor"/>
    <property type="match status" value="1"/>
</dbReference>
<reference evidence="3 4" key="1">
    <citation type="journal article" date="2021" name="Commun. Biol.">
        <title>The genome of Shorea leprosula (Dipterocarpaceae) highlights the ecological relevance of drought in aseasonal tropical rainforests.</title>
        <authorList>
            <person name="Ng K.K.S."/>
            <person name="Kobayashi M.J."/>
            <person name="Fawcett J.A."/>
            <person name="Hatakeyama M."/>
            <person name="Paape T."/>
            <person name="Ng C.H."/>
            <person name="Ang C.C."/>
            <person name="Tnah L.H."/>
            <person name="Lee C.T."/>
            <person name="Nishiyama T."/>
            <person name="Sese J."/>
            <person name="O'Brien M.J."/>
            <person name="Copetti D."/>
            <person name="Mohd Noor M.I."/>
            <person name="Ong R.C."/>
            <person name="Putra M."/>
            <person name="Sireger I.Z."/>
            <person name="Indrioko S."/>
            <person name="Kosugi Y."/>
            <person name="Izuno A."/>
            <person name="Isagi Y."/>
            <person name="Lee S.L."/>
            <person name="Shimizu K.K."/>
        </authorList>
    </citation>
    <scope>NUCLEOTIDE SEQUENCE [LARGE SCALE GENOMIC DNA]</scope>
    <source>
        <strain evidence="3">214</strain>
    </source>
</reference>
<dbReference type="SUPFAM" id="SSF52047">
    <property type="entry name" value="RNI-like"/>
    <property type="match status" value="1"/>
</dbReference>
<keyword evidence="4" id="KW-1185">Reference proteome</keyword>
<name>A0AAV5JFK3_9ROSI</name>